<protein>
    <recommendedName>
        <fullName evidence="2">Glycosyltransferase family 1 protein</fullName>
    </recommendedName>
</protein>
<name>A0A6J4RIJ9_9ACTN</name>
<proteinExistence type="predicted"/>
<evidence type="ECO:0008006" key="2">
    <source>
        <dbReference type="Google" id="ProtNLM"/>
    </source>
</evidence>
<dbReference type="EMBL" id="CADCVO010000041">
    <property type="protein sequence ID" value="CAA9468643.1"/>
    <property type="molecule type" value="Genomic_DNA"/>
</dbReference>
<sequence length="338" mass="37354">MPRVLVITPNFEDYLADGLIHGLRELIGADCVEFPKAEYLYDTASPAVLGRVRGGGFTLYGRLPDLPIDRDHLLQRALGGEFDLVVFGDIWRTFGLWAEWGIQLHAAGVPLAVLDGSDRVEPYPYAGLWWRVRAWWFLPRAHTRAPYFKREITRWTGWFRSYLAVPPPLARRTVAWARPIGFSIPAAQVVDPAAPPAKSRDFASHVVDPEVAPRVGGRTSYAFADEAAYVADLRASRFGITTKREGWDALRHYEIAAAGAVPCFRDLHRKPPGCAPHGLVPGVNCLAYRSADDLLRQVGRLDDAAYARLRAGTLAWVAGHTTRAAAERLLGQLGVPLG</sequence>
<dbReference type="AlphaFoldDB" id="A0A6J4RIJ9"/>
<organism evidence="1">
    <name type="scientific">uncultured Solirubrobacteraceae bacterium</name>
    <dbReference type="NCBI Taxonomy" id="1162706"/>
    <lineage>
        <taxon>Bacteria</taxon>
        <taxon>Bacillati</taxon>
        <taxon>Actinomycetota</taxon>
        <taxon>Thermoleophilia</taxon>
        <taxon>Solirubrobacterales</taxon>
        <taxon>Solirubrobacteraceae</taxon>
        <taxon>environmental samples</taxon>
    </lineage>
</organism>
<reference evidence="1" key="1">
    <citation type="submission" date="2020-02" db="EMBL/GenBank/DDBJ databases">
        <authorList>
            <person name="Meier V. D."/>
        </authorList>
    </citation>
    <scope>NUCLEOTIDE SEQUENCE</scope>
    <source>
        <strain evidence="1">AVDCRST_MAG13</strain>
    </source>
</reference>
<accession>A0A6J4RIJ9</accession>
<evidence type="ECO:0000313" key="1">
    <source>
        <dbReference type="EMBL" id="CAA9468643.1"/>
    </source>
</evidence>
<gene>
    <name evidence="1" type="ORF">AVDCRST_MAG13-269</name>
</gene>